<dbReference type="EMBL" id="BSNI01000001">
    <property type="protein sequence ID" value="GLQ16185.1"/>
    <property type="molecule type" value="Genomic_DNA"/>
</dbReference>
<keyword evidence="7" id="KW-0964">Secreted</keyword>
<feature type="domain" description="PLD phosphodiesterase" evidence="12">
    <location>
        <begin position="276"/>
        <end position="303"/>
    </location>
</feature>
<dbReference type="PROSITE" id="PS50035">
    <property type="entry name" value="PLD"/>
    <property type="match status" value="2"/>
</dbReference>
<dbReference type="CDD" id="cd09116">
    <property type="entry name" value="PLDc_Nuc_like"/>
    <property type="match status" value="1"/>
</dbReference>
<evidence type="ECO:0000256" key="9">
    <source>
        <dbReference type="ARBA" id="ARBA00022963"/>
    </source>
</evidence>
<evidence type="ECO:0000256" key="5">
    <source>
        <dbReference type="ARBA" id="ARBA00012027"/>
    </source>
</evidence>
<dbReference type="InterPro" id="IPR051406">
    <property type="entry name" value="PLD_domain"/>
</dbReference>
<dbReference type="InterPro" id="IPR025202">
    <property type="entry name" value="PLD-like_dom"/>
</dbReference>
<dbReference type="SUPFAM" id="SSF56024">
    <property type="entry name" value="Phospholipase D/nuclease"/>
    <property type="match status" value="2"/>
</dbReference>
<evidence type="ECO:0000256" key="11">
    <source>
        <dbReference type="ARBA" id="ARBA00029594"/>
    </source>
</evidence>
<organism evidence="13 14">
    <name type="scientific">Maritalea porphyrae</name>
    <dbReference type="NCBI Taxonomy" id="880732"/>
    <lineage>
        <taxon>Bacteria</taxon>
        <taxon>Pseudomonadati</taxon>
        <taxon>Pseudomonadota</taxon>
        <taxon>Alphaproteobacteria</taxon>
        <taxon>Hyphomicrobiales</taxon>
        <taxon>Devosiaceae</taxon>
        <taxon>Maritalea</taxon>
    </lineage>
</organism>
<accession>A0ABQ5ULM9</accession>
<dbReference type="EC" id="3.1.4.4" evidence="5"/>
<evidence type="ECO:0000256" key="6">
    <source>
        <dbReference type="ARBA" id="ARBA00018392"/>
    </source>
</evidence>
<feature type="domain" description="PLD phosphodiesterase" evidence="12">
    <location>
        <begin position="109"/>
        <end position="136"/>
    </location>
</feature>
<sequence length="350" mass="39202">MPLSVGNITMHLGPQNIGGPDDLEAAIIEFIEAATKSLYISVQELDHKPIADAIVAAKLRGIQVHMVMEQDYLKESHPPAADSLGELEVNRELLMRILRHGIDAKADYNPSIFHQKFIVRDGEAVLTGSTNFTTTGVRKNLNHIVVVKDKLVAREYTREFRSIRKGIFGKRSLDRSRKPLEDHYVGDVRVKPLFAPDHMPEMEFIKHMNKARDRIDFAIFTFSKSSGIDDAMVLSQLAGVSVRGVLDRRAANQKWAAKDTLKNGGITLFQNKTGTGVRKVHHKLMTIDDQLTIVGSFNYTGPANLTNDENIMVLGDLDETDPAKRDAQSQLALYARNEIVRIIEHQSEEI</sequence>
<keyword evidence="14" id="KW-1185">Reference proteome</keyword>
<evidence type="ECO:0000313" key="14">
    <source>
        <dbReference type="Proteomes" id="UP001161405"/>
    </source>
</evidence>
<comment type="similarity">
    <text evidence="4">Belongs to the phospholipase D family.</text>
</comment>
<comment type="catalytic activity">
    <reaction evidence="1">
        <text>a 1,2-diacyl-sn-glycero-3-phosphocholine + H2O = a 1,2-diacyl-sn-glycero-3-phosphate + choline + H(+)</text>
        <dbReference type="Rhea" id="RHEA:14445"/>
        <dbReference type="ChEBI" id="CHEBI:15354"/>
        <dbReference type="ChEBI" id="CHEBI:15377"/>
        <dbReference type="ChEBI" id="CHEBI:15378"/>
        <dbReference type="ChEBI" id="CHEBI:57643"/>
        <dbReference type="ChEBI" id="CHEBI:58608"/>
        <dbReference type="EC" id="3.1.4.4"/>
    </reaction>
</comment>
<reference evidence="13" key="2">
    <citation type="submission" date="2023-01" db="EMBL/GenBank/DDBJ databases">
        <title>Draft genome sequence of Maritalea porphyrae strain NBRC 107169.</title>
        <authorList>
            <person name="Sun Q."/>
            <person name="Mori K."/>
        </authorList>
    </citation>
    <scope>NUCLEOTIDE SEQUENCE</scope>
    <source>
        <strain evidence="13">NBRC 107169</strain>
    </source>
</reference>
<dbReference type="Pfam" id="PF13091">
    <property type="entry name" value="PLDc_2"/>
    <property type="match status" value="2"/>
</dbReference>
<evidence type="ECO:0000256" key="4">
    <source>
        <dbReference type="ARBA" id="ARBA00008664"/>
    </source>
</evidence>
<evidence type="ECO:0000256" key="10">
    <source>
        <dbReference type="ARBA" id="ARBA00023098"/>
    </source>
</evidence>
<comment type="subcellular location">
    <subcellularLocation>
        <location evidence="3">Secreted</location>
    </subcellularLocation>
</comment>
<dbReference type="InterPro" id="IPR001736">
    <property type="entry name" value="PLipase_D/transphosphatidylase"/>
</dbReference>
<comment type="function">
    <text evidence="2">Could be a virulence factor.</text>
</comment>
<proteinExistence type="inferred from homology"/>
<dbReference type="Proteomes" id="UP001161405">
    <property type="component" value="Unassembled WGS sequence"/>
</dbReference>
<reference evidence="13" key="1">
    <citation type="journal article" date="2014" name="Int. J. Syst. Evol. Microbiol.">
        <title>Complete genome of a new Firmicutes species belonging to the dominant human colonic microbiota ('Ruminococcus bicirculans') reveals two chromosomes and a selective capacity to utilize plant glucans.</title>
        <authorList>
            <consortium name="NISC Comparative Sequencing Program"/>
            <person name="Wegmann U."/>
            <person name="Louis P."/>
            <person name="Goesmann A."/>
            <person name="Henrissat B."/>
            <person name="Duncan S.H."/>
            <person name="Flint H.J."/>
        </authorList>
    </citation>
    <scope>NUCLEOTIDE SEQUENCE</scope>
    <source>
        <strain evidence="13">NBRC 107169</strain>
    </source>
</reference>
<dbReference type="SMART" id="SM00155">
    <property type="entry name" value="PLDc"/>
    <property type="match status" value="2"/>
</dbReference>
<evidence type="ECO:0000256" key="7">
    <source>
        <dbReference type="ARBA" id="ARBA00022525"/>
    </source>
</evidence>
<dbReference type="Gene3D" id="3.30.870.10">
    <property type="entry name" value="Endonuclease Chain A"/>
    <property type="match status" value="2"/>
</dbReference>
<evidence type="ECO:0000256" key="8">
    <source>
        <dbReference type="ARBA" id="ARBA00022801"/>
    </source>
</evidence>
<protein>
    <recommendedName>
        <fullName evidence="6">Phospholipase D</fullName>
        <ecNumber evidence="5">3.1.4.4</ecNumber>
    </recommendedName>
    <alternativeName>
        <fullName evidence="11">Choline phosphatase</fullName>
    </alternativeName>
</protein>
<keyword evidence="8" id="KW-0378">Hydrolase</keyword>
<dbReference type="PANTHER" id="PTHR43856:SF1">
    <property type="entry name" value="MITOCHONDRIAL CARDIOLIPIN HYDROLASE"/>
    <property type="match status" value="1"/>
</dbReference>
<evidence type="ECO:0000256" key="1">
    <source>
        <dbReference type="ARBA" id="ARBA00000798"/>
    </source>
</evidence>
<evidence type="ECO:0000313" key="13">
    <source>
        <dbReference type="EMBL" id="GLQ16185.1"/>
    </source>
</evidence>
<dbReference type="PANTHER" id="PTHR43856">
    <property type="entry name" value="CARDIOLIPIN HYDROLASE"/>
    <property type="match status" value="1"/>
</dbReference>
<name>A0ABQ5ULM9_9HYPH</name>
<keyword evidence="9" id="KW-0442">Lipid degradation</keyword>
<dbReference type="RefSeq" id="WP_284361627.1">
    <property type="nucleotide sequence ID" value="NZ_BSNI01000001.1"/>
</dbReference>
<evidence type="ECO:0000256" key="3">
    <source>
        <dbReference type="ARBA" id="ARBA00004613"/>
    </source>
</evidence>
<keyword evidence="10" id="KW-0443">Lipid metabolism</keyword>
<evidence type="ECO:0000259" key="12">
    <source>
        <dbReference type="PROSITE" id="PS50035"/>
    </source>
</evidence>
<gene>
    <name evidence="13" type="ORF">GCM10007879_04340</name>
</gene>
<comment type="caution">
    <text evidence="13">The sequence shown here is derived from an EMBL/GenBank/DDBJ whole genome shotgun (WGS) entry which is preliminary data.</text>
</comment>
<evidence type="ECO:0000256" key="2">
    <source>
        <dbReference type="ARBA" id="ARBA00003145"/>
    </source>
</evidence>